<dbReference type="AlphaFoldDB" id="A0A413W0W8"/>
<protein>
    <submittedName>
        <fullName evidence="2">Glycosyltransferase</fullName>
    </submittedName>
</protein>
<dbReference type="PANTHER" id="PTHR12526">
    <property type="entry name" value="GLYCOSYLTRANSFERASE"/>
    <property type="match status" value="1"/>
</dbReference>
<gene>
    <name evidence="2" type="ORF">DW885_08460</name>
</gene>
<comment type="caution">
    <text evidence="2">The sequence shown here is derived from an EMBL/GenBank/DDBJ whole genome shotgun (WGS) entry which is preliminary data.</text>
</comment>
<dbReference type="Pfam" id="PF00534">
    <property type="entry name" value="Glycos_transf_1"/>
    <property type="match status" value="1"/>
</dbReference>
<evidence type="ECO:0000313" key="2">
    <source>
        <dbReference type="EMBL" id="RHB39448.1"/>
    </source>
</evidence>
<evidence type="ECO:0000313" key="3">
    <source>
        <dbReference type="Proteomes" id="UP000284883"/>
    </source>
</evidence>
<proteinExistence type="predicted"/>
<evidence type="ECO:0000259" key="1">
    <source>
        <dbReference type="Pfam" id="PF00534"/>
    </source>
</evidence>
<reference evidence="2 3" key="1">
    <citation type="submission" date="2018-08" db="EMBL/GenBank/DDBJ databases">
        <title>A genome reference for cultivated species of the human gut microbiota.</title>
        <authorList>
            <person name="Zou Y."/>
            <person name="Xue W."/>
            <person name="Luo G."/>
        </authorList>
    </citation>
    <scope>NUCLEOTIDE SEQUENCE [LARGE SCALE GENOMIC DNA]</scope>
    <source>
        <strain evidence="2 3">AM40-15AC</strain>
    </source>
</reference>
<name>A0A413W0W8_9FIRM</name>
<feature type="domain" description="Glycosyl transferase family 1" evidence="1">
    <location>
        <begin position="184"/>
        <end position="343"/>
    </location>
</feature>
<dbReference type="Proteomes" id="UP000284883">
    <property type="component" value="Unassembled WGS sequence"/>
</dbReference>
<dbReference type="Gene3D" id="3.40.50.2000">
    <property type="entry name" value="Glycogen Phosphorylase B"/>
    <property type="match status" value="2"/>
</dbReference>
<accession>A0A413W0W8</accession>
<dbReference type="InterPro" id="IPR001296">
    <property type="entry name" value="Glyco_trans_1"/>
</dbReference>
<sequence>MYFKLIRRGKDMNILYLSHLSGASYAGPTYSVPKQIEAQSKLDNVFWYNSVKNSNKEWKKYSYYHDLEEYPKESIAELPEPFNQPDIIVVELFYNMMKSPLIRELIKIDVPYIIIPRGELTVQGQSRKRLKKKIANILICKKYANRAAAIQYLTEQECRDSGNSWNKKYIIVPNGITSPPITKTEHSKEGIKCVSIGRIEPYQKGLDILIEACAEIKEQLISARCTITICGPDKEGKLKSLKSLVSNHGLEQIIKFHEAVFGKEKQEMLLNNDVFIIPSRFEGHPMALIEALSYGLPVIATTGSNMREEIEEYNAGWGSDNSVEGIRNAILKMINSDEYLQRSNNAVILSRKYEWDSLAIRAHDAFEQIRKEQK</sequence>
<organism evidence="2 3">
    <name type="scientific">Dorea formicigenerans</name>
    <dbReference type="NCBI Taxonomy" id="39486"/>
    <lineage>
        <taxon>Bacteria</taxon>
        <taxon>Bacillati</taxon>
        <taxon>Bacillota</taxon>
        <taxon>Clostridia</taxon>
        <taxon>Lachnospirales</taxon>
        <taxon>Lachnospiraceae</taxon>
        <taxon>Dorea</taxon>
    </lineage>
</organism>
<keyword evidence="2" id="KW-0808">Transferase</keyword>
<dbReference type="GO" id="GO:0016757">
    <property type="term" value="F:glycosyltransferase activity"/>
    <property type="evidence" value="ECO:0007669"/>
    <property type="project" value="InterPro"/>
</dbReference>
<dbReference type="EMBL" id="QSGQ01000005">
    <property type="protein sequence ID" value="RHB39448.1"/>
    <property type="molecule type" value="Genomic_DNA"/>
</dbReference>
<dbReference type="SUPFAM" id="SSF53756">
    <property type="entry name" value="UDP-Glycosyltransferase/glycogen phosphorylase"/>
    <property type="match status" value="1"/>
</dbReference>